<sequence length="173" mass="18750">MTFVLIPSYEPDARLPEFVGRLKSMCDLPIVIVDDGSGEACKPIFKAVADAGCRVLTHERNRGKGTALKTGFQYIKDTGEAGGVVCADSDGQHLPEDIMKIAEALDGRERHVVMGSRRFTGKVPLRSRLGNGLTRIVFAMTTGTRVQDTQTGLRGYPAPMLEVVIELRSASSL</sequence>
<accession>A0A5C4T2U9</accession>
<dbReference type="Pfam" id="PF00535">
    <property type="entry name" value="Glycos_transf_2"/>
    <property type="match status" value="1"/>
</dbReference>
<dbReference type="CDD" id="cd04179">
    <property type="entry name" value="DPM_DPG-synthase_like"/>
    <property type="match status" value="1"/>
</dbReference>
<dbReference type="InterPro" id="IPR001173">
    <property type="entry name" value="Glyco_trans_2-like"/>
</dbReference>
<dbReference type="PANTHER" id="PTHR48090:SF7">
    <property type="entry name" value="RFBJ PROTEIN"/>
    <property type="match status" value="1"/>
</dbReference>
<dbReference type="AlphaFoldDB" id="A0A5C4T2U9"/>
<feature type="domain" description="Glycosyltransferase 2-like" evidence="1">
    <location>
        <begin position="4"/>
        <end position="135"/>
    </location>
</feature>
<comment type="caution">
    <text evidence="2">The sequence shown here is derived from an EMBL/GenBank/DDBJ whole genome shotgun (WGS) entry which is preliminary data.</text>
</comment>
<dbReference type="EMBL" id="VDCQ01000058">
    <property type="protein sequence ID" value="TNJ62479.1"/>
    <property type="molecule type" value="Genomic_DNA"/>
</dbReference>
<dbReference type="GO" id="GO:0016740">
    <property type="term" value="F:transferase activity"/>
    <property type="evidence" value="ECO:0007669"/>
    <property type="project" value="UniProtKB-KW"/>
</dbReference>
<organism evidence="2 3">
    <name type="scientific">Paenibacillus hemerocallicola</name>
    <dbReference type="NCBI Taxonomy" id="1172614"/>
    <lineage>
        <taxon>Bacteria</taxon>
        <taxon>Bacillati</taxon>
        <taxon>Bacillota</taxon>
        <taxon>Bacilli</taxon>
        <taxon>Bacillales</taxon>
        <taxon>Paenibacillaceae</taxon>
        <taxon>Paenibacillus</taxon>
    </lineage>
</organism>
<gene>
    <name evidence="2" type="ORF">FE784_30395</name>
</gene>
<dbReference type="SUPFAM" id="SSF53448">
    <property type="entry name" value="Nucleotide-diphospho-sugar transferases"/>
    <property type="match status" value="1"/>
</dbReference>
<dbReference type="OrthoDB" id="9810303at2"/>
<dbReference type="InterPro" id="IPR029044">
    <property type="entry name" value="Nucleotide-diphossugar_trans"/>
</dbReference>
<dbReference type="PANTHER" id="PTHR48090">
    <property type="entry name" value="UNDECAPRENYL-PHOSPHATE 4-DEOXY-4-FORMAMIDO-L-ARABINOSE TRANSFERASE-RELATED"/>
    <property type="match status" value="1"/>
</dbReference>
<evidence type="ECO:0000259" key="1">
    <source>
        <dbReference type="Pfam" id="PF00535"/>
    </source>
</evidence>
<keyword evidence="2" id="KW-0808">Transferase</keyword>
<proteinExistence type="predicted"/>
<dbReference type="InterPro" id="IPR050256">
    <property type="entry name" value="Glycosyltransferase_2"/>
</dbReference>
<protein>
    <submittedName>
        <fullName evidence="2">Glycosyltransferase family 2 protein</fullName>
    </submittedName>
</protein>
<reference evidence="2 3" key="1">
    <citation type="submission" date="2019-05" db="EMBL/GenBank/DDBJ databases">
        <title>We sequenced the genome of Paenibacillus hemerocallicola KCTC 33185 for further insight into its adaptation and study the phylogeny of Paenibacillus.</title>
        <authorList>
            <person name="Narsing Rao M.P."/>
        </authorList>
    </citation>
    <scope>NUCLEOTIDE SEQUENCE [LARGE SCALE GENOMIC DNA]</scope>
    <source>
        <strain evidence="2 3">KCTC 33185</strain>
    </source>
</reference>
<dbReference type="Gene3D" id="3.90.550.10">
    <property type="entry name" value="Spore Coat Polysaccharide Biosynthesis Protein SpsA, Chain A"/>
    <property type="match status" value="1"/>
</dbReference>
<dbReference type="RefSeq" id="WP_139606025.1">
    <property type="nucleotide sequence ID" value="NZ_VDCQ01000058.1"/>
</dbReference>
<name>A0A5C4T2U9_9BACL</name>
<dbReference type="Proteomes" id="UP000307943">
    <property type="component" value="Unassembled WGS sequence"/>
</dbReference>
<keyword evidence="3" id="KW-1185">Reference proteome</keyword>
<evidence type="ECO:0000313" key="3">
    <source>
        <dbReference type="Proteomes" id="UP000307943"/>
    </source>
</evidence>
<evidence type="ECO:0000313" key="2">
    <source>
        <dbReference type="EMBL" id="TNJ62479.1"/>
    </source>
</evidence>